<sequence length="112" mass="12214">MVKCSAPCAATQYIRKQLKLLFTDILNNFEPHLIDKSGFRTVLAPGAIPTIFNLLQEAIPTVSRGHAVQQSTSTSTAYPQCTSSMKQEHVLQDIQNIQPSVSSVVSICPQKG</sequence>
<evidence type="ECO:0000313" key="2">
    <source>
        <dbReference type="Proteomes" id="UP000324832"/>
    </source>
</evidence>
<dbReference type="Proteomes" id="UP000324832">
    <property type="component" value="Unassembled WGS sequence"/>
</dbReference>
<gene>
    <name evidence="1" type="ORF">LSINAPIS_LOCUS10397</name>
</gene>
<keyword evidence="2" id="KW-1185">Reference proteome</keyword>
<reference evidence="1 2" key="1">
    <citation type="submission" date="2017-07" db="EMBL/GenBank/DDBJ databases">
        <authorList>
            <person name="Talla V."/>
            <person name="Backstrom N."/>
        </authorList>
    </citation>
    <scope>NUCLEOTIDE SEQUENCE [LARGE SCALE GENOMIC DNA]</scope>
</reference>
<protein>
    <submittedName>
        <fullName evidence="1">Uncharacterized protein</fullName>
    </submittedName>
</protein>
<accession>A0A5E4QQB5</accession>
<proteinExistence type="predicted"/>
<dbReference type="EMBL" id="FZQP02004222">
    <property type="protein sequence ID" value="VVC99531.1"/>
    <property type="molecule type" value="Genomic_DNA"/>
</dbReference>
<dbReference type="AlphaFoldDB" id="A0A5E4QQB5"/>
<organism evidence="1 2">
    <name type="scientific">Leptidea sinapis</name>
    <dbReference type="NCBI Taxonomy" id="189913"/>
    <lineage>
        <taxon>Eukaryota</taxon>
        <taxon>Metazoa</taxon>
        <taxon>Ecdysozoa</taxon>
        <taxon>Arthropoda</taxon>
        <taxon>Hexapoda</taxon>
        <taxon>Insecta</taxon>
        <taxon>Pterygota</taxon>
        <taxon>Neoptera</taxon>
        <taxon>Endopterygota</taxon>
        <taxon>Lepidoptera</taxon>
        <taxon>Glossata</taxon>
        <taxon>Ditrysia</taxon>
        <taxon>Papilionoidea</taxon>
        <taxon>Pieridae</taxon>
        <taxon>Dismorphiinae</taxon>
        <taxon>Leptidea</taxon>
    </lineage>
</organism>
<name>A0A5E4QQB5_9NEOP</name>
<evidence type="ECO:0000313" key="1">
    <source>
        <dbReference type="EMBL" id="VVC99531.1"/>
    </source>
</evidence>